<feature type="domain" description="DM10" evidence="8">
    <location>
        <begin position="219"/>
        <end position="358"/>
    </location>
</feature>
<dbReference type="InterPro" id="IPR040193">
    <property type="entry name" value="EFHC1/EFHC2/EFHB"/>
</dbReference>
<dbReference type="Gene3D" id="3.40.1440.10">
    <property type="entry name" value="GIY-YIG endonuclease"/>
    <property type="match status" value="1"/>
</dbReference>
<comment type="function">
    <text evidence="6">Microtubule inner protein (MIP) part of the dynein-decorated doublet microtubules (DMTs) in cilia axoneme, which is required for motile cilia beating.</text>
</comment>
<dbReference type="InterPro" id="IPR058912">
    <property type="entry name" value="HTH_animal"/>
</dbReference>
<dbReference type="SUPFAM" id="SSF47473">
    <property type="entry name" value="EF-hand"/>
    <property type="match status" value="1"/>
</dbReference>
<evidence type="ECO:0000259" key="8">
    <source>
        <dbReference type="PROSITE" id="PS51336"/>
    </source>
</evidence>
<dbReference type="PANTHER" id="PTHR12086">
    <property type="entry name" value="EF-HAND DOMAIN C-TERMINAL CONTAINING PROTEIN"/>
    <property type="match status" value="1"/>
</dbReference>
<evidence type="ECO:0000256" key="3">
    <source>
        <dbReference type="ARBA" id="ARBA00022737"/>
    </source>
</evidence>
<dbReference type="Gene3D" id="1.10.238.10">
    <property type="entry name" value="EF-hand"/>
    <property type="match status" value="1"/>
</dbReference>
<dbReference type="PROSITE" id="PS51336">
    <property type="entry name" value="DM10"/>
    <property type="match status" value="3"/>
</dbReference>
<dbReference type="PANTHER" id="PTHR12086:SF11">
    <property type="entry name" value="EF-HAND DOMAIN-CONTAINING FAMILY MEMBER C2"/>
    <property type="match status" value="1"/>
</dbReference>
<keyword evidence="4" id="KW-0206">Cytoskeleton</keyword>
<sequence>MQRTSMLPCLPGFSVDKNLGRTRFHKSQLFDKIHDGVYYLSEKADTKAYSRYSSIYPRGEEPEMPSWLTYDGQRLMFKAFFQETVQEKWKTAFHIRVVNISFFLEDGTMKIVEPSVDNSGLEQGILVRRQRIPIPDAVKYRYYDILDLNVGKEPEIYGRVYKIVDCDKFTRQFLNRMGIPVPDPIDIPQDSYNEIRKAEVFPKKPNRMMDTLGNFLKYDKQVLRFYGYWDDTKSPHGIIHDLELHYYLSDNTMEIKENVPPNAGRDSGLMFVKRMKIPKFYKGLQPIGTENRFTVLNVLGENARQSYYMVDSLDTGKISADYYKDNELSIGAEINVFGRRIIITNMDAFTKEYYRKKYGLDDFTPLIRPRKADETYQKIERYIPPYNGFGSYEDSLGNCFTVMPKPPKSDFIKFLCHDKQGFNSHVFRFRAKMISKIPKHEERQFIIRVFLMDDTISIFELAKRNSGFQRSLFQKRMPIMLPGQDIFTSKKPEYYKSHDFYIGTRLNLYDFHFEITSADVYALRYMELHCDKFPKANKKLIMEKLRESLHPVYKEFIQLYAPPKETKDDTRSLEYEKLKEALRRYMGDKITEHEMITIARHYSSHEKIEYRSREYVRCLLHMELYRFLWHDLDRLEEDLHHWDENRTGFLPRESLYTILRGCRIPVDVELLNSMLDHLRKAEDGTIDYNDLLRFMNVKIDPLPPTAPVNVKGTIVGLIDRVLSLSHPIYHQANFELIIKILINNGYPLKLIFDQNNTIIKDGSTVNKMLIKSITGINNLRGFIKGHKDLCPKLSHTDVVYKINCRDCEASYVGQTSRCLKTRINEHRNHINWNTTQHSVITEHRISHHHDFDWENIKILDNERALEKRLISEMIHIKQQKQSLNLQNDTYTLDPLYLELFAES</sequence>
<keyword evidence="3" id="KW-0677">Repeat</keyword>
<dbReference type="FunFam" id="2.30.29.170:FF:000004">
    <property type="entry name" value="EF-hand domain containing 2"/>
    <property type="match status" value="1"/>
</dbReference>
<evidence type="ECO:0000256" key="6">
    <source>
        <dbReference type="ARBA" id="ARBA00035003"/>
    </source>
</evidence>
<organism evidence="9 10">
    <name type="scientific">Trachymyrmex cornetzi</name>
    <dbReference type="NCBI Taxonomy" id="471704"/>
    <lineage>
        <taxon>Eukaryota</taxon>
        <taxon>Metazoa</taxon>
        <taxon>Ecdysozoa</taxon>
        <taxon>Arthropoda</taxon>
        <taxon>Hexapoda</taxon>
        <taxon>Insecta</taxon>
        <taxon>Pterygota</taxon>
        <taxon>Neoptera</taxon>
        <taxon>Endopterygota</taxon>
        <taxon>Hymenoptera</taxon>
        <taxon>Apocrita</taxon>
        <taxon>Aculeata</taxon>
        <taxon>Formicoidea</taxon>
        <taxon>Formicidae</taxon>
        <taxon>Myrmicinae</taxon>
        <taxon>Trachymyrmex</taxon>
    </lineage>
</organism>
<evidence type="ECO:0000256" key="7">
    <source>
        <dbReference type="ARBA" id="ARBA00039880"/>
    </source>
</evidence>
<dbReference type="Pfam" id="PF06565">
    <property type="entry name" value="DM10_dom"/>
    <property type="match status" value="3"/>
</dbReference>
<comment type="subcellular location">
    <subcellularLocation>
        <location evidence="1">Cytoplasm</location>
        <location evidence="1">Cytoskeleton</location>
        <location evidence="1">Cilium axoneme</location>
    </subcellularLocation>
</comment>
<dbReference type="FunFam" id="2.30.29.170:FF:000002">
    <property type="entry name" value="EF-hand domain (C-terminal) containing 1"/>
    <property type="match status" value="1"/>
</dbReference>
<dbReference type="GO" id="GO:0010975">
    <property type="term" value="P:regulation of neuron projection development"/>
    <property type="evidence" value="ECO:0007669"/>
    <property type="project" value="TreeGrafter"/>
</dbReference>
<evidence type="ECO:0000256" key="5">
    <source>
        <dbReference type="ARBA" id="ARBA00023273"/>
    </source>
</evidence>
<protein>
    <recommendedName>
        <fullName evidence="7">EF-hand domain-containing family member C2</fullName>
    </recommendedName>
</protein>
<dbReference type="InterPro" id="IPR006602">
    <property type="entry name" value="DM10_dom"/>
</dbReference>
<keyword evidence="5" id="KW-0966">Cell projection</keyword>
<evidence type="ECO:0000256" key="1">
    <source>
        <dbReference type="ARBA" id="ARBA00004430"/>
    </source>
</evidence>
<name>A0A151J6C1_9HYME</name>
<dbReference type="InterPro" id="IPR035901">
    <property type="entry name" value="GIY-YIG_endonuc_sf"/>
</dbReference>
<evidence type="ECO:0000256" key="4">
    <source>
        <dbReference type="ARBA" id="ARBA00023212"/>
    </source>
</evidence>
<reference evidence="9 10" key="1">
    <citation type="submission" date="2015-09" db="EMBL/GenBank/DDBJ databases">
        <title>Trachymyrmex cornetzi WGS genome.</title>
        <authorList>
            <person name="Nygaard S."/>
            <person name="Hu H."/>
            <person name="Boomsma J."/>
            <person name="Zhang G."/>
        </authorList>
    </citation>
    <scope>NUCLEOTIDE SEQUENCE [LARGE SCALE GENOMIC DNA]</scope>
    <source>
        <strain evidence="9">Tcor2-1</strain>
        <tissue evidence="9">Whole body</tissue>
    </source>
</reference>
<evidence type="ECO:0000313" key="10">
    <source>
        <dbReference type="Proteomes" id="UP000078492"/>
    </source>
</evidence>
<dbReference type="GO" id="GO:0005930">
    <property type="term" value="C:axoneme"/>
    <property type="evidence" value="ECO:0007669"/>
    <property type="project" value="UniProtKB-SubCell"/>
</dbReference>
<dbReference type="Proteomes" id="UP000078492">
    <property type="component" value="Unassembled WGS sequence"/>
</dbReference>
<dbReference type="STRING" id="471704.A0A151J6C1"/>
<evidence type="ECO:0000313" key="9">
    <source>
        <dbReference type="EMBL" id="KYN18767.1"/>
    </source>
</evidence>
<gene>
    <name evidence="9" type="ORF">ALC57_08925</name>
</gene>
<keyword evidence="2" id="KW-0963">Cytoplasm</keyword>
<dbReference type="CDD" id="cd10442">
    <property type="entry name" value="GIY-YIG_PLEs"/>
    <property type="match status" value="1"/>
</dbReference>
<dbReference type="GO" id="GO:0005874">
    <property type="term" value="C:microtubule"/>
    <property type="evidence" value="ECO:0007669"/>
    <property type="project" value="TreeGrafter"/>
</dbReference>
<dbReference type="SMART" id="SM00676">
    <property type="entry name" value="DM10"/>
    <property type="match status" value="3"/>
</dbReference>
<dbReference type="Pfam" id="PF26215">
    <property type="entry name" value="HTH_animal"/>
    <property type="match status" value="1"/>
</dbReference>
<accession>A0A151J6C1</accession>
<dbReference type="InterPro" id="IPR011992">
    <property type="entry name" value="EF-hand-dom_pair"/>
</dbReference>
<evidence type="ECO:0000256" key="2">
    <source>
        <dbReference type="ARBA" id="ARBA00022490"/>
    </source>
</evidence>
<dbReference type="Gene3D" id="2.30.29.170">
    <property type="match status" value="3"/>
</dbReference>
<dbReference type="SUPFAM" id="SSF82771">
    <property type="entry name" value="GIY-YIG endonuclease"/>
    <property type="match status" value="1"/>
</dbReference>
<feature type="domain" description="DM10" evidence="8">
    <location>
        <begin position="423"/>
        <end position="530"/>
    </location>
</feature>
<keyword evidence="10" id="KW-1185">Reference proteome</keyword>
<proteinExistence type="predicted"/>
<feature type="domain" description="DM10" evidence="8">
    <location>
        <begin position="71"/>
        <end position="178"/>
    </location>
</feature>
<dbReference type="EMBL" id="KQ979863">
    <property type="protein sequence ID" value="KYN18767.1"/>
    <property type="molecule type" value="Genomic_DNA"/>
</dbReference>
<dbReference type="AlphaFoldDB" id="A0A151J6C1"/>